<sequence length="379" mass="41482">MNMQSSIYTVIFSLLSGVSAASLSDENSEQATTLAVKAEQTVSQEASTNDPSVPTLGTPVLIKPVEYVATAKAIYGSGVVRPVSEQTLAFKVPGYVEKVRVKAGQSVKRGQVLASLTLEEMDAQVSKAQSVLADAQRQRDRINSLRKDSLASDEQVRQAETQVSVAQADLRLANFNRRHAQIKAPADGRILQRSLEVNEYINPGVAAFVFADDKKGWMLKLNVTDRDRMRLSLNDSAEIRLDAYPSQRFEGRVREMAGRADVRTQTFEVQLQILTDKPLYSGLIAHAVITPSQNEALVKIPLESLISASGMDAKVYVVKDQKPVLKNIQLAYLQGDYGFVRSGLDKGDLLVVKGGSFINPGDALAIKQIEQTQSFLVKE</sequence>
<evidence type="ECO:0000313" key="6">
    <source>
        <dbReference type="Proteomes" id="UP000004263"/>
    </source>
</evidence>
<dbReference type="NCBIfam" id="TIGR01730">
    <property type="entry name" value="RND_mfp"/>
    <property type="match status" value="1"/>
</dbReference>
<keyword evidence="2" id="KW-0732">Signal</keyword>
<comment type="similarity">
    <text evidence="1">Belongs to the membrane fusion protein (MFP) (TC 8.A.1) family.</text>
</comment>
<dbReference type="Gene3D" id="2.40.30.170">
    <property type="match status" value="1"/>
</dbReference>
<evidence type="ECO:0000259" key="3">
    <source>
        <dbReference type="Pfam" id="PF25954"/>
    </source>
</evidence>
<evidence type="ECO:0000256" key="1">
    <source>
        <dbReference type="ARBA" id="ARBA00009477"/>
    </source>
</evidence>
<feature type="signal peptide" evidence="2">
    <location>
        <begin position="1"/>
        <end position="20"/>
    </location>
</feature>
<organism evidence="5 6">
    <name type="scientific">Bermanella marisrubri</name>
    <dbReference type="NCBI Taxonomy" id="207949"/>
    <lineage>
        <taxon>Bacteria</taxon>
        <taxon>Pseudomonadati</taxon>
        <taxon>Pseudomonadota</taxon>
        <taxon>Gammaproteobacteria</taxon>
        <taxon>Oceanospirillales</taxon>
        <taxon>Oceanospirillaceae</taxon>
        <taxon>Bermanella</taxon>
    </lineage>
</organism>
<dbReference type="SUPFAM" id="SSF111369">
    <property type="entry name" value="HlyD-like secretion proteins"/>
    <property type="match status" value="1"/>
</dbReference>
<dbReference type="InterPro" id="IPR006143">
    <property type="entry name" value="RND_pump_MFP"/>
</dbReference>
<dbReference type="RefSeq" id="WP_007019305.1">
    <property type="nucleotide sequence ID" value="NZ_CH724123.1"/>
</dbReference>
<comment type="caution">
    <text evidence="5">The sequence shown here is derived from an EMBL/GenBank/DDBJ whole genome shotgun (WGS) entry which is preliminary data.</text>
</comment>
<dbReference type="AlphaFoldDB" id="Q1MYE1"/>
<dbReference type="Pfam" id="PF25973">
    <property type="entry name" value="BSH_CzcB"/>
    <property type="match status" value="1"/>
</dbReference>
<dbReference type="Pfam" id="PF25954">
    <property type="entry name" value="Beta-barrel_RND_2"/>
    <property type="match status" value="1"/>
</dbReference>
<proteinExistence type="inferred from homology"/>
<evidence type="ECO:0000313" key="5">
    <source>
        <dbReference type="EMBL" id="EAT11004.1"/>
    </source>
</evidence>
<keyword evidence="6" id="KW-1185">Reference proteome</keyword>
<dbReference type="GO" id="GO:0015562">
    <property type="term" value="F:efflux transmembrane transporter activity"/>
    <property type="evidence" value="ECO:0007669"/>
    <property type="project" value="TreeGrafter"/>
</dbReference>
<name>Q1MYE1_9GAMM</name>
<reference evidence="5 6" key="1">
    <citation type="submission" date="2006-03" db="EMBL/GenBank/DDBJ databases">
        <authorList>
            <person name="Pinhassi J."/>
            <person name="Pedros-Alio C."/>
            <person name="Ferriera S."/>
            <person name="Johnson J."/>
            <person name="Kravitz S."/>
            <person name="Halpern A."/>
            <person name="Remington K."/>
            <person name="Beeson K."/>
            <person name="Tran B."/>
            <person name="Rogers Y.-H."/>
            <person name="Friedman R."/>
            <person name="Venter J.C."/>
        </authorList>
    </citation>
    <scope>NUCLEOTIDE SEQUENCE [LARGE SCALE GENOMIC DNA]</scope>
    <source>
        <strain evidence="5 6">RED65</strain>
    </source>
</reference>
<dbReference type="Gene3D" id="2.40.50.100">
    <property type="match status" value="1"/>
</dbReference>
<dbReference type="InterPro" id="IPR058647">
    <property type="entry name" value="BSH_CzcB-like"/>
</dbReference>
<feature type="domain" description="CusB-like beta-barrel" evidence="3">
    <location>
        <begin position="220"/>
        <end position="286"/>
    </location>
</feature>
<dbReference type="Proteomes" id="UP000004263">
    <property type="component" value="Unassembled WGS sequence"/>
</dbReference>
<feature type="domain" description="CzcB-like barrel-sandwich hybrid" evidence="4">
    <location>
        <begin position="89"/>
        <end position="212"/>
    </location>
</feature>
<dbReference type="Gene3D" id="2.40.420.20">
    <property type="match status" value="1"/>
</dbReference>
<feature type="chain" id="PRO_5004194750" evidence="2">
    <location>
        <begin position="21"/>
        <end position="379"/>
    </location>
</feature>
<dbReference type="OrthoDB" id="9806939at2"/>
<evidence type="ECO:0000259" key="4">
    <source>
        <dbReference type="Pfam" id="PF25973"/>
    </source>
</evidence>
<dbReference type="InterPro" id="IPR058792">
    <property type="entry name" value="Beta-barrel_RND_2"/>
</dbReference>
<protein>
    <submittedName>
        <fullName evidence="5">Membrane-fusion protein</fullName>
    </submittedName>
</protein>
<dbReference type="GO" id="GO:1990281">
    <property type="term" value="C:efflux pump complex"/>
    <property type="evidence" value="ECO:0007669"/>
    <property type="project" value="TreeGrafter"/>
</dbReference>
<dbReference type="HOGENOM" id="CLU_018816_1_0_6"/>
<dbReference type="EMBL" id="AAQH01000026">
    <property type="protein sequence ID" value="EAT11004.1"/>
    <property type="molecule type" value="Genomic_DNA"/>
</dbReference>
<dbReference type="PANTHER" id="PTHR30469">
    <property type="entry name" value="MULTIDRUG RESISTANCE PROTEIN MDTA"/>
    <property type="match status" value="1"/>
</dbReference>
<accession>Q1MYE1</accession>
<dbReference type="STRING" id="207949.RED65_02243"/>
<evidence type="ECO:0000256" key="2">
    <source>
        <dbReference type="SAM" id="SignalP"/>
    </source>
</evidence>
<dbReference type="PANTHER" id="PTHR30469:SF15">
    <property type="entry name" value="HLYD FAMILY OF SECRETION PROTEINS"/>
    <property type="match status" value="1"/>
</dbReference>
<gene>
    <name evidence="5" type="ORF">RED65_02243</name>
</gene>